<feature type="region of interest" description="Disordered" evidence="1">
    <location>
        <begin position="16"/>
        <end position="104"/>
    </location>
</feature>
<sequence length="104" mass="11023">MSASRLVTTAWPIPAEARTTTDSVVTIRMDQPGRLGRLGRTGGRRAGEGRGRRGGRAAGERGGVGMGGHLREGMGVGIREHRRPIRSAARSGGRAARARVPRSR</sequence>
<dbReference type="AlphaFoldDB" id="A0A499VF97"/>
<feature type="compositionally biased region" description="Low complexity" evidence="1">
    <location>
        <begin position="86"/>
        <end position="95"/>
    </location>
</feature>
<name>A0A499VF97_STRAX</name>
<protein>
    <submittedName>
        <fullName evidence="2">Uncharacterized protein</fullName>
    </submittedName>
</protein>
<gene>
    <name evidence="2" type="ORF">SAVMC3_57520</name>
</gene>
<organism evidence="2">
    <name type="scientific">Streptomyces avermitilis</name>
    <dbReference type="NCBI Taxonomy" id="33903"/>
    <lineage>
        <taxon>Bacteria</taxon>
        <taxon>Bacillati</taxon>
        <taxon>Actinomycetota</taxon>
        <taxon>Actinomycetes</taxon>
        <taxon>Kitasatosporales</taxon>
        <taxon>Streptomycetaceae</taxon>
        <taxon>Streptomyces</taxon>
    </lineage>
</organism>
<dbReference type="EMBL" id="AP019621">
    <property type="protein sequence ID" value="BBJ53123.1"/>
    <property type="molecule type" value="Genomic_DNA"/>
</dbReference>
<evidence type="ECO:0000256" key="1">
    <source>
        <dbReference type="SAM" id="MobiDB-lite"/>
    </source>
</evidence>
<reference evidence="2" key="1">
    <citation type="submission" date="2019-04" db="EMBL/GenBank/DDBJ databases">
        <title>Draft genome sequences of Streptomyces avermitilis MC3.</title>
        <authorList>
            <person name="Komaki H."/>
            <person name="Tamura T."/>
            <person name="Hosoyama A."/>
        </authorList>
    </citation>
    <scope>NUCLEOTIDE SEQUENCE</scope>
    <source>
        <strain evidence="2">MC3</strain>
    </source>
</reference>
<accession>A0A499VF97</accession>
<proteinExistence type="predicted"/>
<evidence type="ECO:0000313" key="2">
    <source>
        <dbReference type="EMBL" id="BBJ53123.1"/>
    </source>
</evidence>
<feature type="compositionally biased region" description="Gly residues" evidence="1">
    <location>
        <begin position="56"/>
        <end position="68"/>
    </location>
</feature>